<name>A0A4U7JDS2_9FIRM</name>
<feature type="domain" description="NlpC/P60" evidence="5">
    <location>
        <begin position="38"/>
        <end position="173"/>
    </location>
</feature>
<proteinExistence type="inferred from homology"/>
<dbReference type="Pfam" id="PF00877">
    <property type="entry name" value="NLPC_P60"/>
    <property type="match status" value="1"/>
</dbReference>
<organism evidence="6 7">
    <name type="scientific">Ruminiclostridium herbifermentans</name>
    <dbReference type="NCBI Taxonomy" id="2488810"/>
    <lineage>
        <taxon>Bacteria</taxon>
        <taxon>Bacillati</taxon>
        <taxon>Bacillota</taxon>
        <taxon>Clostridia</taxon>
        <taxon>Eubacteriales</taxon>
        <taxon>Oscillospiraceae</taxon>
        <taxon>Ruminiclostridium</taxon>
    </lineage>
</organism>
<gene>
    <name evidence="6" type="ORF">EHE19_019120</name>
</gene>
<dbReference type="Proteomes" id="UP000306409">
    <property type="component" value="Chromosome"/>
</dbReference>
<keyword evidence="2" id="KW-0645">Protease</keyword>
<comment type="similarity">
    <text evidence="1">Belongs to the peptidase C40 family.</text>
</comment>
<evidence type="ECO:0000256" key="4">
    <source>
        <dbReference type="ARBA" id="ARBA00022807"/>
    </source>
</evidence>
<dbReference type="PANTHER" id="PTHR47053:SF1">
    <property type="entry name" value="MUREIN DD-ENDOPEPTIDASE MEPH-RELATED"/>
    <property type="match status" value="1"/>
</dbReference>
<dbReference type="InterPro" id="IPR038765">
    <property type="entry name" value="Papain-like_cys_pep_sf"/>
</dbReference>
<evidence type="ECO:0000259" key="5">
    <source>
        <dbReference type="PROSITE" id="PS51935"/>
    </source>
</evidence>
<dbReference type="PROSITE" id="PS51935">
    <property type="entry name" value="NLPC_P60"/>
    <property type="match status" value="1"/>
</dbReference>
<evidence type="ECO:0000256" key="2">
    <source>
        <dbReference type="ARBA" id="ARBA00022670"/>
    </source>
</evidence>
<dbReference type="KEGG" id="rher:EHE19_019120"/>
<evidence type="ECO:0000313" key="6">
    <source>
        <dbReference type="EMBL" id="QNU66909.1"/>
    </source>
</evidence>
<keyword evidence="4" id="KW-0788">Thiol protease</keyword>
<evidence type="ECO:0000256" key="1">
    <source>
        <dbReference type="ARBA" id="ARBA00007074"/>
    </source>
</evidence>
<dbReference type="Gene3D" id="3.90.1720.10">
    <property type="entry name" value="endopeptidase domain like (from Nostoc punctiforme)"/>
    <property type="match status" value="1"/>
</dbReference>
<accession>A0A4U7JDS2</accession>
<dbReference type="SUPFAM" id="SSF54001">
    <property type="entry name" value="Cysteine proteinases"/>
    <property type="match status" value="1"/>
</dbReference>
<dbReference type="GO" id="GO:0006508">
    <property type="term" value="P:proteolysis"/>
    <property type="evidence" value="ECO:0007669"/>
    <property type="project" value="UniProtKB-KW"/>
</dbReference>
<dbReference type="InterPro" id="IPR051202">
    <property type="entry name" value="Peptidase_C40"/>
</dbReference>
<protein>
    <submittedName>
        <fullName evidence="6">C40 family peptidase</fullName>
    </submittedName>
</protein>
<reference evidence="6 7" key="1">
    <citation type="submission" date="2020-09" db="EMBL/GenBank/DDBJ databases">
        <title>Characterization and genome sequencing of Ruminiclostridium sp. nov. MA18.</title>
        <authorList>
            <person name="Rettenmaier R."/>
            <person name="Kowollik M.-L."/>
            <person name="Liebl W."/>
            <person name="Zverlov V."/>
        </authorList>
    </citation>
    <scope>NUCLEOTIDE SEQUENCE [LARGE SCALE GENOMIC DNA]</scope>
    <source>
        <strain evidence="6 7">MA18</strain>
    </source>
</reference>
<dbReference type="OrthoDB" id="2933491at2"/>
<evidence type="ECO:0000256" key="3">
    <source>
        <dbReference type="ARBA" id="ARBA00022801"/>
    </source>
</evidence>
<dbReference type="InterPro" id="IPR000064">
    <property type="entry name" value="NLP_P60_dom"/>
</dbReference>
<dbReference type="PANTHER" id="PTHR47053">
    <property type="entry name" value="MUREIN DD-ENDOPEPTIDASE MEPH-RELATED"/>
    <property type="match status" value="1"/>
</dbReference>
<keyword evidence="7" id="KW-1185">Reference proteome</keyword>
<evidence type="ECO:0000313" key="7">
    <source>
        <dbReference type="Proteomes" id="UP000306409"/>
    </source>
</evidence>
<dbReference type="RefSeq" id="WP_137698744.1">
    <property type="nucleotide sequence ID" value="NZ_CP061336.1"/>
</dbReference>
<dbReference type="EMBL" id="CP061336">
    <property type="protein sequence ID" value="QNU66909.1"/>
    <property type="molecule type" value="Genomic_DNA"/>
</dbReference>
<sequence>MTVKASKIIEWVKSKIGLGYVYSAIGQVCTVQTLKAAQAMYGSTMGDGYFQKGGDYTKGRCAKWLGKICYDCSGLIKAARKAMSGIWLDVSAQGLYDQCTARRGTIVNMPLIPGTLVFMYGTKQGRMVHVGMYIGNGEVIESRGVDYGVVKTKLSQRAWTHWGQAPWIEFDLPADETKVVIGTESDSGDNSTIKKDDSSQVDFNKALDNLVSKFGISKEYWTKKKDIDPYFDDLIIKIGGKL</sequence>
<dbReference type="GO" id="GO:0008234">
    <property type="term" value="F:cysteine-type peptidase activity"/>
    <property type="evidence" value="ECO:0007669"/>
    <property type="project" value="UniProtKB-KW"/>
</dbReference>
<dbReference type="AlphaFoldDB" id="A0A4U7JDS2"/>
<keyword evidence="3" id="KW-0378">Hydrolase</keyword>